<keyword evidence="1" id="KW-1133">Transmembrane helix</keyword>
<proteinExistence type="predicted"/>
<gene>
    <name evidence="3" type="ORF">A7L45_19380</name>
</gene>
<dbReference type="STRING" id="1552.A7L45_19380"/>
<accession>A0A1J0GL48</accession>
<dbReference type="InterPro" id="IPR048447">
    <property type="entry name" value="DUF1980_C"/>
</dbReference>
<protein>
    <submittedName>
        <fullName evidence="3">TIGR03943 family protein</fullName>
    </submittedName>
</protein>
<evidence type="ECO:0000313" key="4">
    <source>
        <dbReference type="Proteomes" id="UP000182569"/>
    </source>
</evidence>
<dbReference type="PANTHER" id="PTHR40047:SF1">
    <property type="entry name" value="UPF0703 PROTEIN YCGQ"/>
    <property type="match status" value="1"/>
</dbReference>
<name>A0A1J0GL48_9CLOT</name>
<organism evidence="3 4">
    <name type="scientific">Clostridium estertheticum subsp. estertheticum</name>
    <dbReference type="NCBI Taxonomy" id="1552"/>
    <lineage>
        <taxon>Bacteria</taxon>
        <taxon>Bacillati</taxon>
        <taxon>Bacillota</taxon>
        <taxon>Clostridia</taxon>
        <taxon>Eubacteriales</taxon>
        <taxon>Clostridiaceae</taxon>
        <taxon>Clostridium</taxon>
    </lineage>
</organism>
<feature type="transmembrane region" description="Helical" evidence="1">
    <location>
        <begin position="75"/>
        <end position="92"/>
    </location>
</feature>
<feature type="transmembrane region" description="Helical" evidence="1">
    <location>
        <begin position="12"/>
        <end position="31"/>
    </location>
</feature>
<dbReference type="AlphaFoldDB" id="A0A1J0GL48"/>
<keyword evidence="1" id="KW-0812">Transmembrane</keyword>
<dbReference type="OrthoDB" id="9770408at2"/>
<sequence>MGLIKIKKINIEVLLKLVILTGFAFFFYDIIKSKKVLLYVAPRIIPYIKFGIVAMISLSLFIIRDIFKPKRKVNIKPYLFFIIPLLMAFMMPEASSSKSMSLVGAKSVSQIDNIKQKNIMDKGIINKDKITGNTTTKTNSSKVDEKLEMHDNTIVISDNNFEKWTEEISNNMLKYEGKKIELIGFVFKADGFKNNEFVPARLMMTCCAADLVPVGLLANYDKAKDLKQDTWIKVTGKIKILNYNGEKTPIIIVESIKNTEKSKIEYVYPF</sequence>
<dbReference type="RefSeq" id="WP_071614354.1">
    <property type="nucleotide sequence ID" value="NZ_CP015756.1"/>
</dbReference>
<dbReference type="PANTHER" id="PTHR40047">
    <property type="entry name" value="UPF0703 PROTEIN YCGQ"/>
    <property type="match status" value="1"/>
</dbReference>
<reference evidence="4" key="1">
    <citation type="journal article" date="2016" name="Front. Microbiol.">
        <title>Complete Genome Sequence of Clostridium estertheticum DSM 8809, a Microbe Identified in Spoiled Vacuum Packed Beef.</title>
        <authorList>
            <person name="Yu Z."/>
            <person name="Gunn L."/>
            <person name="Brennan E."/>
            <person name="Reid R."/>
            <person name="Wall P.G."/>
            <person name="Gaora O.P."/>
            <person name="Hurley D."/>
            <person name="Bolton D."/>
            <person name="Fanning S."/>
        </authorList>
    </citation>
    <scope>NUCLEOTIDE SEQUENCE [LARGE SCALE GENOMIC DNA]</scope>
    <source>
        <strain evidence="4">DSM 8809</strain>
    </source>
</reference>
<dbReference type="EMBL" id="CP015756">
    <property type="protein sequence ID" value="APC42061.1"/>
    <property type="molecule type" value="Genomic_DNA"/>
</dbReference>
<evidence type="ECO:0000313" key="3">
    <source>
        <dbReference type="EMBL" id="APC42061.1"/>
    </source>
</evidence>
<dbReference type="InterPro" id="IPR052955">
    <property type="entry name" value="UPF0703_membrane_permease"/>
</dbReference>
<feature type="domain" description="DUF1980" evidence="2">
    <location>
        <begin position="135"/>
        <end position="269"/>
    </location>
</feature>
<keyword evidence="4" id="KW-1185">Reference proteome</keyword>
<dbReference type="NCBIfam" id="TIGR03943">
    <property type="entry name" value="TIGR03943 family putative permease subunit"/>
    <property type="match status" value="1"/>
</dbReference>
<dbReference type="KEGG" id="ceu:A7L45_19380"/>
<evidence type="ECO:0000256" key="1">
    <source>
        <dbReference type="SAM" id="Phobius"/>
    </source>
</evidence>
<keyword evidence="1" id="KW-0472">Membrane</keyword>
<dbReference type="InterPro" id="IPR015402">
    <property type="entry name" value="DUF1980"/>
</dbReference>
<evidence type="ECO:0000259" key="2">
    <source>
        <dbReference type="Pfam" id="PF21537"/>
    </source>
</evidence>
<dbReference type="Proteomes" id="UP000182569">
    <property type="component" value="Chromosome"/>
</dbReference>
<dbReference type="Pfam" id="PF21537">
    <property type="entry name" value="DUF1980_C"/>
    <property type="match status" value="1"/>
</dbReference>
<feature type="transmembrane region" description="Helical" evidence="1">
    <location>
        <begin position="43"/>
        <end position="63"/>
    </location>
</feature>